<dbReference type="RefSeq" id="WP_259040516.1">
    <property type="nucleotide sequence ID" value="NZ_JANTZC010000015.1"/>
</dbReference>
<name>A0A9X2ZVG4_9BACT</name>
<dbReference type="CDD" id="cd02042">
    <property type="entry name" value="ParAB_family"/>
    <property type="match status" value="1"/>
</dbReference>
<evidence type="ECO:0000313" key="2">
    <source>
        <dbReference type="EMBL" id="MCS4122844.1"/>
    </source>
</evidence>
<feature type="domain" description="CobQ/CobB/MinD/ParA nucleotide binding" evidence="1">
    <location>
        <begin position="7"/>
        <end position="182"/>
    </location>
</feature>
<reference evidence="2" key="1">
    <citation type="submission" date="2022-08" db="EMBL/GenBank/DDBJ databases">
        <title>Genomic Encyclopedia of Type Strains, Phase V (KMG-V): Genome sequencing to study the core and pangenomes of soil and plant-associated prokaryotes.</title>
        <authorList>
            <person name="Whitman W."/>
        </authorList>
    </citation>
    <scope>NUCLEOTIDE SEQUENCE</scope>
    <source>
        <strain evidence="2">SP3026</strain>
    </source>
</reference>
<dbReference type="InterPro" id="IPR050678">
    <property type="entry name" value="DNA_Partitioning_ATPase"/>
</dbReference>
<evidence type="ECO:0000313" key="3">
    <source>
        <dbReference type="Proteomes" id="UP001155144"/>
    </source>
</evidence>
<sequence>MHVVSTVHSKGGCGKSTIAINLARTLQLRGLDVAVLDTDKQSTAQNWRASGSDELLPVFGVEKPTNLESTSQGLVDAFDVAVIDGGAHLQEMHAAIIKESNLVLIPIQPSPGDIWPTETIVELIKTRQEVAGSPEAAFVINRRKQGTRLGKATEEALRQFELPVWNGTVDRVAYAEALGNGISVVESSDDKAAAEVESITDNVIETLSTNGRR</sequence>
<evidence type="ECO:0000259" key="1">
    <source>
        <dbReference type="Pfam" id="PF01656"/>
    </source>
</evidence>
<dbReference type="Pfam" id="PF01656">
    <property type="entry name" value="CbiA"/>
    <property type="match status" value="1"/>
</dbReference>
<dbReference type="InterPro" id="IPR027417">
    <property type="entry name" value="P-loop_NTPase"/>
</dbReference>
<dbReference type="InterPro" id="IPR002586">
    <property type="entry name" value="CobQ/CobB/MinD/ParA_Nub-bd_dom"/>
</dbReference>
<accession>A0A9X2ZVG4</accession>
<gene>
    <name evidence="2" type="ORF">GGP45_003212</name>
</gene>
<dbReference type="InterPro" id="IPR048089">
    <property type="entry name" value="McdA"/>
</dbReference>
<proteinExistence type="predicted"/>
<protein>
    <submittedName>
        <fullName evidence="2">Chromosome partitioning protein</fullName>
    </submittedName>
</protein>
<dbReference type="Gene3D" id="3.40.50.300">
    <property type="entry name" value="P-loop containing nucleotide triphosphate hydrolases"/>
    <property type="match status" value="1"/>
</dbReference>
<organism evidence="2 3">
    <name type="scientific">Salinibacter ruber</name>
    <dbReference type="NCBI Taxonomy" id="146919"/>
    <lineage>
        <taxon>Bacteria</taxon>
        <taxon>Pseudomonadati</taxon>
        <taxon>Rhodothermota</taxon>
        <taxon>Rhodothermia</taxon>
        <taxon>Rhodothermales</taxon>
        <taxon>Salinibacteraceae</taxon>
        <taxon>Salinibacter</taxon>
    </lineage>
</organism>
<dbReference type="EMBL" id="JANUBL010000011">
    <property type="protein sequence ID" value="MCS4122844.1"/>
    <property type="molecule type" value="Genomic_DNA"/>
</dbReference>
<dbReference type="SUPFAM" id="SSF52540">
    <property type="entry name" value="P-loop containing nucleoside triphosphate hydrolases"/>
    <property type="match status" value="1"/>
</dbReference>
<dbReference type="AlphaFoldDB" id="A0A9X2ZVG4"/>
<dbReference type="PANTHER" id="PTHR13696:SF96">
    <property type="entry name" value="COBQ_COBB_MIND_PARA NUCLEOTIDE BINDING DOMAIN-CONTAINING PROTEIN"/>
    <property type="match status" value="1"/>
</dbReference>
<dbReference type="NCBIfam" id="NF041546">
    <property type="entry name" value="ParA_partition"/>
    <property type="match status" value="1"/>
</dbReference>
<comment type="caution">
    <text evidence="2">The sequence shown here is derived from an EMBL/GenBank/DDBJ whole genome shotgun (WGS) entry which is preliminary data.</text>
</comment>
<dbReference type="PIRSF" id="PIRSF009320">
    <property type="entry name" value="Nuc_binding_HP_1000"/>
    <property type="match status" value="1"/>
</dbReference>
<dbReference type="PANTHER" id="PTHR13696">
    <property type="entry name" value="P-LOOP CONTAINING NUCLEOSIDE TRIPHOSPHATE HYDROLASE"/>
    <property type="match status" value="1"/>
</dbReference>
<dbReference type="Proteomes" id="UP001155144">
    <property type="component" value="Unassembled WGS sequence"/>
</dbReference>